<evidence type="ECO:0000313" key="2">
    <source>
        <dbReference type="Proteomes" id="UP001399917"/>
    </source>
</evidence>
<organism evidence="1 2">
    <name type="scientific">Celeribacter arenosi</name>
    <dbReference type="NCBI Taxonomy" id="792649"/>
    <lineage>
        <taxon>Bacteria</taxon>
        <taxon>Pseudomonadati</taxon>
        <taxon>Pseudomonadota</taxon>
        <taxon>Alphaproteobacteria</taxon>
        <taxon>Rhodobacterales</taxon>
        <taxon>Roseobacteraceae</taxon>
        <taxon>Celeribacter</taxon>
    </lineage>
</organism>
<dbReference type="InterPro" id="IPR014543">
    <property type="entry name" value="UCP028291"/>
</dbReference>
<dbReference type="Proteomes" id="UP001399917">
    <property type="component" value="Unassembled WGS sequence"/>
</dbReference>
<dbReference type="EMBL" id="BAABDF010000006">
    <property type="protein sequence ID" value="GAA3863614.1"/>
    <property type="molecule type" value="Genomic_DNA"/>
</dbReference>
<protein>
    <submittedName>
        <fullName evidence="1">DUF2218 domain-containing protein</fullName>
    </submittedName>
</protein>
<proteinExistence type="predicted"/>
<evidence type="ECO:0000313" key="1">
    <source>
        <dbReference type="EMBL" id="GAA3863614.1"/>
    </source>
</evidence>
<sequence length="97" mass="10925">MFTSTAKFTTQRASGYLQQLCKHFAHKIEVQFDATSGLITFPFGQCVLAAEDGVLEFTVSGETQADLTQTRRVIASHFERFAFREHPKLDWQPVVSA</sequence>
<accession>A0ABP7K3D4</accession>
<comment type="caution">
    <text evidence="1">The sequence shown here is derived from an EMBL/GenBank/DDBJ whole genome shotgun (WGS) entry which is preliminary data.</text>
</comment>
<dbReference type="Pfam" id="PF09981">
    <property type="entry name" value="DUF2218"/>
    <property type="match status" value="1"/>
</dbReference>
<name>A0ABP7K3D4_9RHOB</name>
<dbReference type="PIRSF" id="PIRSF028291">
    <property type="entry name" value="UCP028291"/>
    <property type="match status" value="1"/>
</dbReference>
<dbReference type="RefSeq" id="WP_344845159.1">
    <property type="nucleotide sequence ID" value="NZ_BAABDF010000006.1"/>
</dbReference>
<reference evidence="2" key="1">
    <citation type="journal article" date="2019" name="Int. J. Syst. Evol. Microbiol.">
        <title>The Global Catalogue of Microorganisms (GCM) 10K type strain sequencing project: providing services to taxonomists for standard genome sequencing and annotation.</title>
        <authorList>
            <consortium name="The Broad Institute Genomics Platform"/>
            <consortium name="The Broad Institute Genome Sequencing Center for Infectious Disease"/>
            <person name="Wu L."/>
            <person name="Ma J."/>
        </authorList>
    </citation>
    <scope>NUCLEOTIDE SEQUENCE [LARGE SCALE GENOMIC DNA]</scope>
    <source>
        <strain evidence="2">JCM 17190</strain>
    </source>
</reference>
<dbReference type="Gene3D" id="3.30.310.50">
    <property type="entry name" value="Alpha-D-phosphohexomutase, C-terminal domain"/>
    <property type="match status" value="1"/>
</dbReference>
<keyword evidence="2" id="KW-1185">Reference proteome</keyword>
<gene>
    <name evidence="1" type="ORF">GCM10022404_12560</name>
</gene>